<dbReference type="PROSITE" id="PS50048">
    <property type="entry name" value="ZN2_CY6_FUNGAL_2"/>
    <property type="match status" value="1"/>
</dbReference>
<accession>W9NMP1</accession>
<evidence type="ECO:0000256" key="1">
    <source>
        <dbReference type="ARBA" id="ARBA00004123"/>
    </source>
</evidence>
<dbReference type="EMBL" id="JH651020">
    <property type="protein sequence ID" value="EXA31267.1"/>
    <property type="molecule type" value="Genomic_DNA"/>
</dbReference>
<dbReference type="CDD" id="cd12148">
    <property type="entry name" value="fungal_TF_MHR"/>
    <property type="match status" value="1"/>
</dbReference>
<evidence type="ECO:0000256" key="2">
    <source>
        <dbReference type="ARBA" id="ARBA00022723"/>
    </source>
</evidence>
<dbReference type="AlphaFoldDB" id="W9NMP1"/>
<dbReference type="GO" id="GO:0003677">
    <property type="term" value="F:DNA binding"/>
    <property type="evidence" value="ECO:0007669"/>
    <property type="project" value="UniProtKB-KW"/>
</dbReference>
<evidence type="ECO:0000259" key="5">
    <source>
        <dbReference type="PROSITE" id="PS50048"/>
    </source>
</evidence>
<evidence type="ECO:0000256" key="3">
    <source>
        <dbReference type="ARBA" id="ARBA00023125"/>
    </source>
</evidence>
<gene>
    <name evidence="6" type="ORF">FOVG_17444</name>
</gene>
<dbReference type="GO" id="GO:0005634">
    <property type="term" value="C:nucleus"/>
    <property type="evidence" value="ECO:0007669"/>
    <property type="project" value="UniProtKB-SubCell"/>
</dbReference>
<keyword evidence="3" id="KW-0238">DNA-binding</keyword>
<dbReference type="PANTHER" id="PTHR46910:SF3">
    <property type="entry name" value="HALOTOLERANCE PROTEIN 9-RELATED"/>
    <property type="match status" value="1"/>
</dbReference>
<dbReference type="GO" id="GO:0006351">
    <property type="term" value="P:DNA-templated transcription"/>
    <property type="evidence" value="ECO:0007669"/>
    <property type="project" value="InterPro"/>
</dbReference>
<feature type="domain" description="Zn(2)-C6 fungal-type" evidence="5">
    <location>
        <begin position="20"/>
        <end position="50"/>
    </location>
</feature>
<protein>
    <recommendedName>
        <fullName evidence="5">Zn(2)-C6 fungal-type domain-containing protein</fullName>
    </recommendedName>
</protein>
<dbReference type="Proteomes" id="UP000030751">
    <property type="component" value="Unassembled WGS sequence"/>
</dbReference>
<sequence>MPPTPPLAQRRLRGAQTSKACDSCKSRKIRCSGYPPPCQSCELRGDTCRFGTRKIPFRKNVNKSLLLTKSTPATVDEVKQPSIPSEDLVGIGLLSGTYSVTFFSDSMLEILSAKLQNSKIHDLLRRISTIINSKVKVTSSTSTLRIPERSLSPLDHTLATKYILTYYEQVHPLFPHLDRESFHSTVSSGKLSEILISDTAFSALYYSVLALGCLFDGGGSFEPGKGKAWDLFSVALALLPGLRKSPNSLVALQAMATAAVYALGVPCLSIEHKIMTETARMVQDLAPILSKGPSARIFCRVFWVVYAIEKTSSFHFGRASVIIDANIILPLPHIPESSFGTFSWTLTMARHCRLLSRAMDTLFCPGVCQKGSQYFLVVIDQLQRDLEEWMMSIPEDFRPEPSYQRHLLRRPIRGAIGIWVNCLYYSLKLILLRSRLQINSHQDDDSARGVYRDQLVAVSRSILEIVTYVDVEPSTPLWILAGIPLSALFVLFDQVISNPKSPDTRSNLALLDIAGGHFARIEFASGGSLPCSLISEFTYIAREYVNQLATRDALNGPQCSVQATDQNTTPPVITDALGMPAFTGQNLAQKTLPTTPPNYPATIPNTTSLVTPLYAPIETLWGNGNDPLFGIDVMDIFNSIM</sequence>
<dbReference type="Gene3D" id="4.10.240.10">
    <property type="entry name" value="Zn(2)-C6 fungal-type DNA-binding domain"/>
    <property type="match status" value="1"/>
</dbReference>
<dbReference type="Pfam" id="PF04082">
    <property type="entry name" value="Fungal_trans"/>
    <property type="match status" value="1"/>
</dbReference>
<dbReference type="PROSITE" id="PS00463">
    <property type="entry name" value="ZN2_CY6_FUNGAL_1"/>
    <property type="match status" value="1"/>
</dbReference>
<dbReference type="GO" id="GO:0008270">
    <property type="term" value="F:zinc ion binding"/>
    <property type="evidence" value="ECO:0007669"/>
    <property type="project" value="InterPro"/>
</dbReference>
<dbReference type="OrthoDB" id="39175at2759"/>
<keyword evidence="2" id="KW-0479">Metal-binding</keyword>
<dbReference type="InterPro" id="IPR007219">
    <property type="entry name" value="XnlR_reg_dom"/>
</dbReference>
<dbReference type="InterPro" id="IPR050987">
    <property type="entry name" value="AtrR-like"/>
</dbReference>
<dbReference type="Pfam" id="PF00172">
    <property type="entry name" value="Zn_clus"/>
    <property type="match status" value="1"/>
</dbReference>
<dbReference type="HOGENOM" id="CLU_016058_3_1_1"/>
<name>W9NMP1_FUSOX</name>
<evidence type="ECO:0000313" key="6">
    <source>
        <dbReference type="EMBL" id="EXA31267.1"/>
    </source>
</evidence>
<organism evidence="6">
    <name type="scientific">Fusarium oxysporum f. sp. pisi HDV247</name>
    <dbReference type="NCBI Taxonomy" id="1080344"/>
    <lineage>
        <taxon>Eukaryota</taxon>
        <taxon>Fungi</taxon>
        <taxon>Dikarya</taxon>
        <taxon>Ascomycota</taxon>
        <taxon>Pezizomycotina</taxon>
        <taxon>Sordariomycetes</taxon>
        <taxon>Hypocreomycetidae</taxon>
        <taxon>Hypocreales</taxon>
        <taxon>Nectriaceae</taxon>
        <taxon>Fusarium</taxon>
        <taxon>Fusarium oxysporum species complex</taxon>
    </lineage>
</organism>
<dbReference type="SMART" id="SM00066">
    <property type="entry name" value="GAL4"/>
    <property type="match status" value="1"/>
</dbReference>
<dbReference type="GO" id="GO:0000981">
    <property type="term" value="F:DNA-binding transcription factor activity, RNA polymerase II-specific"/>
    <property type="evidence" value="ECO:0007669"/>
    <property type="project" value="InterPro"/>
</dbReference>
<reference evidence="6" key="1">
    <citation type="submission" date="2011-10" db="EMBL/GenBank/DDBJ databases">
        <title>The Genome Sequence of Fusarium oxysporum HDV247.</title>
        <authorList>
            <consortium name="The Broad Institute Genome Sequencing Platform"/>
            <person name="Ma L.-J."/>
            <person name="Gale L.R."/>
            <person name="Schwartz D.C."/>
            <person name="Zhou S."/>
            <person name="Corby-Kistler H."/>
            <person name="Young S.K."/>
            <person name="Zeng Q."/>
            <person name="Gargeya S."/>
            <person name="Fitzgerald M."/>
            <person name="Haas B."/>
            <person name="Abouelleil A."/>
            <person name="Alvarado L."/>
            <person name="Arachchi H.M."/>
            <person name="Berlin A."/>
            <person name="Brown A."/>
            <person name="Chapman S.B."/>
            <person name="Chen Z."/>
            <person name="Dunbar C."/>
            <person name="Freedman E."/>
            <person name="Gearin G."/>
            <person name="Goldberg J."/>
            <person name="Griggs A."/>
            <person name="Gujja S."/>
            <person name="Heiman D."/>
            <person name="Howarth C."/>
            <person name="Larson L."/>
            <person name="Lui A."/>
            <person name="MacDonald P.J.P."/>
            <person name="Montmayeur A."/>
            <person name="Murphy C."/>
            <person name="Neiman D."/>
            <person name="Pearson M."/>
            <person name="Priest M."/>
            <person name="Roberts A."/>
            <person name="Saif S."/>
            <person name="Shea T."/>
            <person name="Shenoy N."/>
            <person name="Sisk P."/>
            <person name="Stolte C."/>
            <person name="Sykes S."/>
            <person name="Wortman J."/>
            <person name="Nusbaum C."/>
            <person name="Birren B."/>
        </authorList>
    </citation>
    <scope>NUCLEOTIDE SEQUENCE [LARGE SCALE GENOMIC DNA]</scope>
    <source>
        <strain evidence="6">HDV247</strain>
    </source>
</reference>
<evidence type="ECO:0000256" key="4">
    <source>
        <dbReference type="ARBA" id="ARBA00023242"/>
    </source>
</evidence>
<dbReference type="CDD" id="cd00067">
    <property type="entry name" value="GAL4"/>
    <property type="match status" value="1"/>
</dbReference>
<dbReference type="InterPro" id="IPR001138">
    <property type="entry name" value="Zn2Cys6_DnaBD"/>
</dbReference>
<keyword evidence="4" id="KW-0539">Nucleus</keyword>
<dbReference type="SUPFAM" id="SSF57701">
    <property type="entry name" value="Zn2/Cys6 DNA-binding domain"/>
    <property type="match status" value="1"/>
</dbReference>
<reference evidence="6" key="2">
    <citation type="submission" date="2012-05" db="EMBL/GenBank/DDBJ databases">
        <title>Annotation of the Genome Sequence of Fusarium oxysporum HDV247.</title>
        <authorList>
            <consortium name="The Broad Institute Genomics Platform"/>
            <person name="Ma L.-J."/>
            <person name="Corby-Kistler H."/>
            <person name="Broz K."/>
            <person name="Gale L.R."/>
            <person name="Jonkers W."/>
            <person name="O'Donnell K."/>
            <person name="Ploetz R."/>
            <person name="Steinberg C."/>
            <person name="Schwartz D.C."/>
            <person name="VanEtten H."/>
            <person name="Zhou S."/>
            <person name="Young S.K."/>
            <person name="Zeng Q."/>
            <person name="Gargeya S."/>
            <person name="Fitzgerald M."/>
            <person name="Abouelleil A."/>
            <person name="Alvarado L."/>
            <person name="Chapman S.B."/>
            <person name="Gainer-Dewar J."/>
            <person name="Goldberg J."/>
            <person name="Griggs A."/>
            <person name="Gujja S."/>
            <person name="Hansen M."/>
            <person name="Howarth C."/>
            <person name="Imamovic A."/>
            <person name="Ireland A."/>
            <person name="Larimer J."/>
            <person name="McCowan C."/>
            <person name="Murphy C."/>
            <person name="Pearson M."/>
            <person name="Poon T.W."/>
            <person name="Priest M."/>
            <person name="Roberts A."/>
            <person name="Saif S."/>
            <person name="Shea T."/>
            <person name="Sykes S."/>
            <person name="Wortman J."/>
            <person name="Nusbaum C."/>
            <person name="Birren B."/>
        </authorList>
    </citation>
    <scope>NUCLEOTIDE SEQUENCE</scope>
    <source>
        <strain evidence="6">HDV247</strain>
    </source>
</reference>
<dbReference type="PANTHER" id="PTHR46910">
    <property type="entry name" value="TRANSCRIPTION FACTOR PDR1"/>
    <property type="match status" value="1"/>
</dbReference>
<comment type="subcellular location">
    <subcellularLocation>
        <location evidence="1">Nucleus</location>
    </subcellularLocation>
</comment>
<proteinExistence type="predicted"/>
<dbReference type="InterPro" id="IPR036864">
    <property type="entry name" value="Zn2-C6_fun-type_DNA-bd_sf"/>
</dbReference>